<name>A0A2V4ABZ3_9PSEU</name>
<dbReference type="Proteomes" id="UP000249915">
    <property type="component" value="Plasmid pPmurDSM45305"/>
</dbReference>
<keyword evidence="4" id="KW-1185">Reference proteome</keyword>
<evidence type="ECO:0000313" key="4">
    <source>
        <dbReference type="Proteomes" id="UP000249915"/>
    </source>
</evidence>
<evidence type="ECO:0000259" key="2">
    <source>
        <dbReference type="Pfam" id="PF07510"/>
    </source>
</evidence>
<dbReference type="PANTHER" id="PTHR24094">
    <property type="entry name" value="SECRETED PROTEIN"/>
    <property type="match status" value="1"/>
</dbReference>
<geneLocation type="plasmid" evidence="4">
    <name>ppmurdsm45305</name>
</geneLocation>
<dbReference type="EMBL" id="MASW01000024">
    <property type="protein sequence ID" value="PXY16632.1"/>
    <property type="molecule type" value="Genomic_DNA"/>
</dbReference>
<accession>A0A2V4ABZ3</accession>
<dbReference type="AlphaFoldDB" id="A0A2V4ABZ3"/>
<dbReference type="OrthoDB" id="5196645at2"/>
<evidence type="ECO:0000256" key="1">
    <source>
        <dbReference type="SAM" id="MobiDB-lite"/>
    </source>
</evidence>
<protein>
    <recommendedName>
        <fullName evidence="2">GmrSD restriction endonucleases C-terminal domain-containing protein</fullName>
    </recommendedName>
</protein>
<gene>
    <name evidence="3" type="ORF">BAY60_35715</name>
</gene>
<proteinExistence type="predicted"/>
<evidence type="ECO:0000313" key="3">
    <source>
        <dbReference type="EMBL" id="PXY16632.1"/>
    </source>
</evidence>
<dbReference type="InterPro" id="IPR011089">
    <property type="entry name" value="GmrSD_C"/>
</dbReference>
<feature type="region of interest" description="Disordered" evidence="1">
    <location>
        <begin position="1"/>
        <end position="22"/>
    </location>
</feature>
<feature type="domain" description="GmrSD restriction endonucleases C-terminal" evidence="2">
    <location>
        <begin position="95"/>
        <end position="191"/>
    </location>
</feature>
<reference evidence="3 4" key="1">
    <citation type="submission" date="2016-07" db="EMBL/GenBank/DDBJ databases">
        <title>Draft genome sequence of Prauserella muralis DSM 45305, isolated from a mould-covered wall in an indoor environment.</title>
        <authorList>
            <person name="Ruckert C."/>
            <person name="Albersmeier A."/>
            <person name="Jiang C.-L."/>
            <person name="Jiang Y."/>
            <person name="Kalinowski J."/>
            <person name="Schneider O."/>
            <person name="Winkler A."/>
            <person name="Zotchev S.B."/>
        </authorList>
    </citation>
    <scope>NUCLEOTIDE SEQUENCE [LARGE SCALE GENOMIC DNA]</scope>
    <source>
        <strain evidence="3 4">DSM 45305</strain>
        <plasmid evidence="4">ppmurdsm45305</plasmid>
    </source>
</reference>
<organism evidence="3 4">
    <name type="scientific">Prauserella muralis</name>
    <dbReference type="NCBI Taxonomy" id="588067"/>
    <lineage>
        <taxon>Bacteria</taxon>
        <taxon>Bacillati</taxon>
        <taxon>Actinomycetota</taxon>
        <taxon>Actinomycetes</taxon>
        <taxon>Pseudonocardiales</taxon>
        <taxon>Pseudonocardiaceae</taxon>
        <taxon>Prauserella</taxon>
    </lineage>
</organism>
<keyword evidence="3" id="KW-0614">Plasmid</keyword>
<dbReference type="PANTHER" id="PTHR24094:SF15">
    <property type="entry name" value="AMP-DEPENDENT SYNTHETASE_LIGASE DOMAIN-CONTAINING PROTEIN-RELATED"/>
    <property type="match status" value="1"/>
</dbReference>
<sequence length="201" mass="21793">MHGGPEAGLSSRSAIDTAPSAAARPAAQLAELRIAPRGSLAGYSDEAFPHWREQGDSCDTREVVLRRDGQGVITDAGCSPISGRWYSPYDGATWTDASDVDVDHVVPRANAWVSGAAGWDRARRTAFANDLTRPELIAVTDNVNQSKGDRAPEEWKPPQTSAWCRYASAWIAVKHHYRLTVTHAERDALAAMLGTCGRPVR</sequence>
<dbReference type="Pfam" id="PF07510">
    <property type="entry name" value="GmrSD_C"/>
    <property type="match status" value="1"/>
</dbReference>
<comment type="caution">
    <text evidence="3">The sequence shown here is derived from an EMBL/GenBank/DDBJ whole genome shotgun (WGS) entry which is preliminary data.</text>
</comment>